<keyword evidence="2" id="KW-1185">Reference proteome</keyword>
<dbReference type="Proteomes" id="UP001175271">
    <property type="component" value="Unassembled WGS sequence"/>
</dbReference>
<proteinExistence type="predicted"/>
<accession>A0AA39I1L8</accession>
<reference evidence="1" key="1">
    <citation type="submission" date="2023-06" db="EMBL/GenBank/DDBJ databases">
        <title>Genomic analysis of the entomopathogenic nematode Steinernema hermaphroditum.</title>
        <authorList>
            <person name="Schwarz E.M."/>
            <person name="Heppert J.K."/>
            <person name="Baniya A."/>
            <person name="Schwartz H.T."/>
            <person name="Tan C.-H."/>
            <person name="Antoshechkin I."/>
            <person name="Sternberg P.W."/>
            <person name="Goodrich-Blair H."/>
            <person name="Dillman A.R."/>
        </authorList>
    </citation>
    <scope>NUCLEOTIDE SEQUENCE</scope>
    <source>
        <strain evidence="1">PS9179</strain>
        <tissue evidence="1">Whole animal</tissue>
    </source>
</reference>
<evidence type="ECO:0000313" key="1">
    <source>
        <dbReference type="EMBL" id="KAK0414913.1"/>
    </source>
</evidence>
<comment type="caution">
    <text evidence="1">The sequence shown here is derived from an EMBL/GenBank/DDBJ whole genome shotgun (WGS) entry which is preliminary data.</text>
</comment>
<evidence type="ECO:0000313" key="2">
    <source>
        <dbReference type="Proteomes" id="UP001175271"/>
    </source>
</evidence>
<dbReference type="EMBL" id="JAUCMV010000002">
    <property type="protein sequence ID" value="KAK0414913.1"/>
    <property type="molecule type" value="Genomic_DNA"/>
</dbReference>
<name>A0AA39I1L8_9BILA</name>
<sequence length="184" mass="21128">MSTTSLSQNIFKISHPISKLYRTFAETSCKSDEQAGLKERYTFFRNTTNGSATIRIRYLIHTSSYGQQAAPYIENFLENPDFVKFPDAISRSTRKLECFEGRKMDDDDALKDVCHSWCIYSKCGAVHGVQHNPSHHKGAATKLCIRPFYESIWDTVETGFDPRSADFRRARSSDRQLKLLTKKL</sequence>
<gene>
    <name evidence="1" type="ORF">QR680_011674</name>
</gene>
<dbReference type="AlphaFoldDB" id="A0AA39I1L8"/>
<organism evidence="1 2">
    <name type="scientific">Steinernema hermaphroditum</name>
    <dbReference type="NCBI Taxonomy" id="289476"/>
    <lineage>
        <taxon>Eukaryota</taxon>
        <taxon>Metazoa</taxon>
        <taxon>Ecdysozoa</taxon>
        <taxon>Nematoda</taxon>
        <taxon>Chromadorea</taxon>
        <taxon>Rhabditida</taxon>
        <taxon>Tylenchina</taxon>
        <taxon>Panagrolaimomorpha</taxon>
        <taxon>Strongyloidoidea</taxon>
        <taxon>Steinernematidae</taxon>
        <taxon>Steinernema</taxon>
    </lineage>
</organism>
<protein>
    <submittedName>
        <fullName evidence="1">Uncharacterized protein</fullName>
    </submittedName>
</protein>